<protein>
    <submittedName>
        <fullName evidence="1">ORF23</fullName>
    </submittedName>
</protein>
<proteinExistence type="predicted"/>
<name>A0AAT9J9K3_9VIRU</name>
<reference evidence="1" key="2">
    <citation type="submission" date="2024-03" db="EMBL/GenBank/DDBJ databases">
        <authorList>
            <person name="Ni Y."/>
            <person name="Xu T."/>
            <person name="Yan S."/>
            <person name="Chen L."/>
            <person name="Wang Y."/>
        </authorList>
    </citation>
    <scope>NUCLEOTIDE SEQUENCE</scope>
    <source>
        <strain evidence="1">NBD1</strain>
    </source>
</reference>
<dbReference type="EMBL" id="BK067787">
    <property type="protein sequence ID" value="DBA51939.1"/>
    <property type="molecule type" value="Genomic_DNA"/>
</dbReference>
<reference evidence="1" key="1">
    <citation type="journal article" date="2024" name="Environ. Microbiol. Rep.">
        <title>Hiding in plain sight: The discovery of complete genomes of 11 hypothetical spindle-shaped viruses that putatively infect mesophilic ammonia-oxidizing archaea.</title>
        <authorList>
            <person name="Ni Y."/>
            <person name="Xu T."/>
            <person name="Yan S."/>
            <person name="Chen L."/>
            <person name="Wang Y."/>
        </authorList>
    </citation>
    <scope>NUCLEOTIDE SEQUENCE</scope>
    <source>
        <strain evidence="1">NBD1</strain>
    </source>
</reference>
<evidence type="ECO:0000313" key="1">
    <source>
        <dbReference type="EMBL" id="DBA51939.1"/>
    </source>
</evidence>
<accession>A0AAT9J9K3</accession>
<sequence length="164" mass="18781">MNQKGMTKEKLFHCVDCNVSAYTFKEIYAHTHKNNHGWTSTKIENIPKDGIWIIGYCGFDSGCCMIGDPCYQLPNHPEHNIVQDWDMFCKFRDETDHNPTELGLSVIFSTGGDGSFPVIAKIKDGSIQWVKIQLSGTTNYPDLEFSTRQIDIVETRRTKNLTWK</sequence>
<organism evidence="1">
    <name type="scientific">Nitrosopumilaceae spindle-shaped virus</name>
    <dbReference type="NCBI Taxonomy" id="3065433"/>
    <lineage>
        <taxon>Viruses</taxon>
    </lineage>
</organism>